<dbReference type="EMBL" id="JAACJK010000219">
    <property type="protein sequence ID" value="KAF5317205.1"/>
    <property type="molecule type" value="Genomic_DNA"/>
</dbReference>
<gene>
    <name evidence="1" type="ORF">D9611_003636</name>
</gene>
<comment type="caution">
    <text evidence="1">The sequence shown here is derived from an EMBL/GenBank/DDBJ whole genome shotgun (WGS) entry which is preliminary data.</text>
</comment>
<evidence type="ECO:0000313" key="2">
    <source>
        <dbReference type="Proteomes" id="UP000541558"/>
    </source>
</evidence>
<sequence>MNLTIRDATLPTELRSVVSGFCPIDALPSLALVSKEFQIHAEKLLYASVAIKTFSEKTGALETLAKSPVKAKYVEFLSVEFYQFGALSSDARVMENLLLAAPPMRNLKDLRIRLRPKVVEGYIHSLDDIICAGHFQLTTLFLNDYHDIARITSIQMDLKVVGVFNRVDLPTSLLLSLEQRSIILLCLDKLSLPPWHHITLFPNLLSLEQAQNLPSILNQSFHSHPPISANPLDAKEIRTVEAYVWGELSHDIFLAFIDSISELFPLLCELDLRLNLFDRMLDEWKREPVKWPRVSVLEVCGWDIGLENPNDSSKGFSGNTKEFLEFLRHY</sequence>
<accession>A0A8H5B606</accession>
<dbReference type="AlphaFoldDB" id="A0A8H5B606"/>
<keyword evidence="2" id="KW-1185">Reference proteome</keyword>
<reference evidence="1 2" key="1">
    <citation type="journal article" date="2020" name="ISME J.">
        <title>Uncovering the hidden diversity of litter-decomposition mechanisms in mushroom-forming fungi.</title>
        <authorList>
            <person name="Floudas D."/>
            <person name="Bentzer J."/>
            <person name="Ahren D."/>
            <person name="Johansson T."/>
            <person name="Persson P."/>
            <person name="Tunlid A."/>
        </authorList>
    </citation>
    <scope>NUCLEOTIDE SEQUENCE [LARGE SCALE GENOMIC DNA]</scope>
    <source>
        <strain evidence="1 2">CBS 175.51</strain>
    </source>
</reference>
<protein>
    <recommendedName>
        <fullName evidence="3">F-box domain-containing protein</fullName>
    </recommendedName>
</protein>
<proteinExistence type="predicted"/>
<name>A0A8H5B606_9AGAR</name>
<dbReference type="OrthoDB" id="3065666at2759"/>
<organism evidence="1 2">
    <name type="scientific">Ephemerocybe angulata</name>
    <dbReference type="NCBI Taxonomy" id="980116"/>
    <lineage>
        <taxon>Eukaryota</taxon>
        <taxon>Fungi</taxon>
        <taxon>Dikarya</taxon>
        <taxon>Basidiomycota</taxon>
        <taxon>Agaricomycotina</taxon>
        <taxon>Agaricomycetes</taxon>
        <taxon>Agaricomycetidae</taxon>
        <taxon>Agaricales</taxon>
        <taxon>Agaricineae</taxon>
        <taxon>Psathyrellaceae</taxon>
        <taxon>Ephemerocybe</taxon>
    </lineage>
</organism>
<evidence type="ECO:0000313" key="1">
    <source>
        <dbReference type="EMBL" id="KAF5317205.1"/>
    </source>
</evidence>
<evidence type="ECO:0008006" key="3">
    <source>
        <dbReference type="Google" id="ProtNLM"/>
    </source>
</evidence>
<dbReference type="Proteomes" id="UP000541558">
    <property type="component" value="Unassembled WGS sequence"/>
</dbReference>